<dbReference type="OrthoDB" id="206201at2759"/>
<organism evidence="11 12">
    <name type="scientific">Microdochium bolleyi</name>
    <dbReference type="NCBI Taxonomy" id="196109"/>
    <lineage>
        <taxon>Eukaryota</taxon>
        <taxon>Fungi</taxon>
        <taxon>Dikarya</taxon>
        <taxon>Ascomycota</taxon>
        <taxon>Pezizomycotina</taxon>
        <taxon>Sordariomycetes</taxon>
        <taxon>Xylariomycetidae</taxon>
        <taxon>Xylariales</taxon>
        <taxon>Microdochiaceae</taxon>
        <taxon>Microdochium</taxon>
    </lineage>
</organism>
<keyword evidence="3 8" id="KW-0732">Signal</keyword>
<feature type="active site" description="Charge relay system" evidence="6">
    <location>
        <position position="180"/>
    </location>
</feature>
<dbReference type="InterPro" id="IPR037045">
    <property type="entry name" value="S8pro/Inhibitor_I9_sf"/>
</dbReference>
<dbReference type="SUPFAM" id="SSF52743">
    <property type="entry name" value="Subtilisin-like"/>
    <property type="match status" value="1"/>
</dbReference>
<feature type="chain" id="PRO_5007293744" evidence="8">
    <location>
        <begin position="17"/>
        <end position="392"/>
    </location>
</feature>
<dbReference type="PROSITE" id="PS00138">
    <property type="entry name" value="SUBTILASE_SER"/>
    <property type="match status" value="1"/>
</dbReference>
<sequence length="392" mass="39859">MHAAFLLSLVLPLVAAAPARRATPAPLLRPRGDAPIIEGKYIVKMADKVGIAAVDEAMTQFQADAEHVYNAPGFKGFSGALSPEELENLRNNPDVEFIEHDAEVNAYAYVTQTGATWGITRVSHRSRTATGYTYDSSAGEGTCSYIIDTGIETSHPEFEGRATHLVNYANDNTSVDGSGHGTHVAGTVGSKTYGVAKKTKLYAVRVLNASGSGTNSGVIAGMNYVATDSKTRSCPKGSVANMSLGGGFSQAVNDAAAALTNAGVFLAVAAGNSNANASTFSPASAPSACTVGATTSADVKSSFSNYGALVDILAPGTSITSTWKGGATNSISGTSMASPHIAGLAAYLLTLEGARTPDALCSRLKSIATTGAITGFPSGTTSALGFNGNPSG</sequence>
<dbReference type="PANTHER" id="PTHR43806:SF58">
    <property type="entry name" value="ALKALINE PROTEASE 1-RELATED"/>
    <property type="match status" value="1"/>
</dbReference>
<dbReference type="STRING" id="196109.A0A136JGI4"/>
<keyword evidence="2 6" id="KW-0645">Protease</keyword>
<dbReference type="Proteomes" id="UP000070501">
    <property type="component" value="Unassembled WGS sequence"/>
</dbReference>
<dbReference type="PRINTS" id="PR00723">
    <property type="entry name" value="SUBTILISIN"/>
</dbReference>
<dbReference type="FunFam" id="3.40.50.200:FF:000014">
    <property type="entry name" value="Proteinase K"/>
    <property type="match status" value="1"/>
</dbReference>
<evidence type="ECO:0000256" key="8">
    <source>
        <dbReference type="SAM" id="SignalP"/>
    </source>
</evidence>
<dbReference type="PANTHER" id="PTHR43806">
    <property type="entry name" value="PEPTIDASE S8"/>
    <property type="match status" value="1"/>
</dbReference>
<name>A0A136JGI4_9PEZI</name>
<keyword evidence="12" id="KW-1185">Reference proteome</keyword>
<dbReference type="PROSITE" id="PS51892">
    <property type="entry name" value="SUBTILASE"/>
    <property type="match status" value="1"/>
</dbReference>
<dbReference type="InterPro" id="IPR023828">
    <property type="entry name" value="Peptidase_S8_Ser-AS"/>
</dbReference>
<evidence type="ECO:0000259" key="9">
    <source>
        <dbReference type="Pfam" id="PF00082"/>
    </source>
</evidence>
<dbReference type="CDD" id="cd04077">
    <property type="entry name" value="Peptidases_S8_PCSK9_ProteinaseK_like"/>
    <property type="match status" value="1"/>
</dbReference>
<protein>
    <submittedName>
        <fullName evidence="11">Subtilisin-like serine protease</fullName>
    </submittedName>
</protein>
<proteinExistence type="inferred from homology"/>
<feature type="active site" description="Charge relay system" evidence="6">
    <location>
        <position position="148"/>
    </location>
</feature>
<comment type="similarity">
    <text evidence="1 6 7">Belongs to the peptidase S8 family.</text>
</comment>
<evidence type="ECO:0000256" key="3">
    <source>
        <dbReference type="ARBA" id="ARBA00022729"/>
    </source>
</evidence>
<dbReference type="GO" id="GO:0006508">
    <property type="term" value="P:proteolysis"/>
    <property type="evidence" value="ECO:0007669"/>
    <property type="project" value="UniProtKB-KW"/>
</dbReference>
<reference evidence="12" key="1">
    <citation type="submission" date="2016-02" db="EMBL/GenBank/DDBJ databases">
        <title>Draft genome sequence of Microdochium bolleyi, a fungal endophyte of beachgrass.</title>
        <authorList>
            <consortium name="DOE Joint Genome Institute"/>
            <person name="David A.S."/>
            <person name="May G."/>
            <person name="Haridas S."/>
            <person name="Lim J."/>
            <person name="Wang M."/>
            <person name="Labutti K."/>
            <person name="Lipzen A."/>
            <person name="Barry K."/>
            <person name="Grigoriev I.V."/>
        </authorList>
    </citation>
    <scope>NUCLEOTIDE SEQUENCE [LARGE SCALE GENOMIC DNA]</scope>
    <source>
        <strain evidence="12">J235TASD1</strain>
    </source>
</reference>
<dbReference type="InterPro" id="IPR023827">
    <property type="entry name" value="Peptidase_S8_Asp-AS"/>
</dbReference>
<evidence type="ECO:0000256" key="6">
    <source>
        <dbReference type="PROSITE-ProRule" id="PRU01240"/>
    </source>
</evidence>
<gene>
    <name evidence="11" type="ORF">Micbo1qcDRAFT_231326</name>
</gene>
<dbReference type="PROSITE" id="PS00136">
    <property type="entry name" value="SUBTILASE_ASP"/>
    <property type="match status" value="1"/>
</dbReference>
<dbReference type="PROSITE" id="PS00137">
    <property type="entry name" value="SUBTILASE_HIS"/>
    <property type="match status" value="1"/>
</dbReference>
<evidence type="ECO:0000256" key="4">
    <source>
        <dbReference type="ARBA" id="ARBA00022801"/>
    </source>
</evidence>
<dbReference type="InterPro" id="IPR000209">
    <property type="entry name" value="Peptidase_S8/S53_dom"/>
</dbReference>
<evidence type="ECO:0000313" key="12">
    <source>
        <dbReference type="Proteomes" id="UP000070501"/>
    </source>
</evidence>
<dbReference type="InterPro" id="IPR010259">
    <property type="entry name" value="S8pro/Inhibitor_I9"/>
</dbReference>
<dbReference type="EMBL" id="KQ964246">
    <property type="protein sequence ID" value="KXJ96263.1"/>
    <property type="molecule type" value="Genomic_DNA"/>
</dbReference>
<keyword evidence="4 6" id="KW-0378">Hydrolase</keyword>
<dbReference type="InterPro" id="IPR015500">
    <property type="entry name" value="Peptidase_S8_subtilisin-rel"/>
</dbReference>
<feature type="signal peptide" evidence="8">
    <location>
        <begin position="1"/>
        <end position="16"/>
    </location>
</feature>
<keyword evidence="5 6" id="KW-0720">Serine protease</keyword>
<dbReference type="Gene3D" id="3.40.50.200">
    <property type="entry name" value="Peptidase S8/S53 domain"/>
    <property type="match status" value="1"/>
</dbReference>
<feature type="active site" description="Charge relay system" evidence="6">
    <location>
        <position position="335"/>
    </location>
</feature>
<dbReference type="InterPro" id="IPR022398">
    <property type="entry name" value="Peptidase_S8_His-AS"/>
</dbReference>
<accession>A0A136JGI4</accession>
<dbReference type="InParanoid" id="A0A136JGI4"/>
<evidence type="ECO:0000256" key="7">
    <source>
        <dbReference type="RuleBase" id="RU003355"/>
    </source>
</evidence>
<feature type="domain" description="Inhibitor I9" evidence="10">
    <location>
        <begin position="62"/>
        <end position="105"/>
    </location>
</feature>
<dbReference type="InterPro" id="IPR034193">
    <property type="entry name" value="PCSK9_ProteinaseK-like"/>
</dbReference>
<dbReference type="Pfam" id="PF00082">
    <property type="entry name" value="Peptidase_S8"/>
    <property type="match status" value="1"/>
</dbReference>
<evidence type="ECO:0000259" key="10">
    <source>
        <dbReference type="Pfam" id="PF05922"/>
    </source>
</evidence>
<evidence type="ECO:0000256" key="1">
    <source>
        <dbReference type="ARBA" id="ARBA00011073"/>
    </source>
</evidence>
<dbReference type="GO" id="GO:0005576">
    <property type="term" value="C:extracellular region"/>
    <property type="evidence" value="ECO:0007669"/>
    <property type="project" value="UniProtKB-ARBA"/>
</dbReference>
<dbReference type="Pfam" id="PF05922">
    <property type="entry name" value="Inhibitor_I9"/>
    <property type="match status" value="1"/>
</dbReference>
<evidence type="ECO:0000313" key="11">
    <source>
        <dbReference type="EMBL" id="KXJ96263.1"/>
    </source>
</evidence>
<dbReference type="GO" id="GO:0004252">
    <property type="term" value="F:serine-type endopeptidase activity"/>
    <property type="evidence" value="ECO:0007669"/>
    <property type="project" value="UniProtKB-UniRule"/>
</dbReference>
<dbReference type="InterPro" id="IPR050131">
    <property type="entry name" value="Peptidase_S8_subtilisin-like"/>
</dbReference>
<dbReference type="SUPFAM" id="SSF54897">
    <property type="entry name" value="Protease propeptides/inhibitors"/>
    <property type="match status" value="1"/>
</dbReference>
<feature type="domain" description="Peptidase S8/S53" evidence="9">
    <location>
        <begin position="146"/>
        <end position="370"/>
    </location>
</feature>
<dbReference type="AlphaFoldDB" id="A0A136JGI4"/>
<evidence type="ECO:0000256" key="5">
    <source>
        <dbReference type="ARBA" id="ARBA00022825"/>
    </source>
</evidence>
<evidence type="ECO:0000256" key="2">
    <source>
        <dbReference type="ARBA" id="ARBA00022670"/>
    </source>
</evidence>
<dbReference type="InterPro" id="IPR036852">
    <property type="entry name" value="Peptidase_S8/S53_dom_sf"/>
</dbReference>
<dbReference type="Gene3D" id="3.30.70.80">
    <property type="entry name" value="Peptidase S8 propeptide/proteinase inhibitor I9"/>
    <property type="match status" value="1"/>
</dbReference>